<dbReference type="EMBL" id="CAVLGL010000104">
    <property type="protein sequence ID" value="CAK1598508.1"/>
    <property type="molecule type" value="Genomic_DNA"/>
</dbReference>
<proteinExistence type="predicted"/>
<evidence type="ECO:0000313" key="2">
    <source>
        <dbReference type="Proteomes" id="UP001314205"/>
    </source>
</evidence>
<dbReference type="AlphaFoldDB" id="A0AAV1LSW5"/>
<protein>
    <submittedName>
        <fullName evidence="1">Uncharacterized protein</fullName>
    </submittedName>
</protein>
<accession>A0AAV1LSW5</accession>
<evidence type="ECO:0000313" key="1">
    <source>
        <dbReference type="EMBL" id="CAK1598508.1"/>
    </source>
</evidence>
<comment type="caution">
    <text evidence="1">The sequence shown here is derived from an EMBL/GenBank/DDBJ whole genome shotgun (WGS) entry which is preliminary data.</text>
</comment>
<sequence>MQLDLADPNFHKPGSIDVLLGAVVDAHILQGIHKYNSLIALNSRLGWLISDKALQTDTETQEHNMIVAQTKFEADQLLRQFWEIEENLPHKKPMTELEAQFEEYFKSTHARNDDGRYIVCLPFKDAPPTNIGVVRLLAVSYLQYMKEPFTGNADFKEDYHKFMKQYESESHMIMVSENEKKTQNLHYLPHYAVLRPTSLNTKLRVVFDGSATPERGKSLNEELLIGYPLQQDDSLALRKMLHAFAFFFPFTTRLANNPADLAFHGVYPSGLQHSELWWNGPQFLEDLDIVVNLNNVVPAPDLEMKVKTKVQTNINVFQNDAVISYLKRYSTLSELIRVTAYCLRFIKLCKLNTDRTSFDEPVYLSPNEFDDGLNRCIKIFNQFRSVMKFLDYHMVNEFTNPANYMFLTHI</sequence>
<dbReference type="Proteomes" id="UP001314205">
    <property type="component" value="Unassembled WGS sequence"/>
</dbReference>
<dbReference type="PANTHER" id="PTHR47331">
    <property type="entry name" value="PHD-TYPE DOMAIN-CONTAINING PROTEIN"/>
    <property type="match status" value="1"/>
</dbReference>
<name>A0AAV1LSW5_9NEOP</name>
<dbReference type="PANTHER" id="PTHR47331:SF1">
    <property type="entry name" value="GAG-LIKE PROTEIN"/>
    <property type="match status" value="1"/>
</dbReference>
<reference evidence="1 2" key="1">
    <citation type="submission" date="2023-11" db="EMBL/GenBank/DDBJ databases">
        <authorList>
            <person name="Hedman E."/>
            <person name="Englund M."/>
            <person name="Stromberg M."/>
            <person name="Nyberg Akerstrom W."/>
            <person name="Nylinder S."/>
            <person name="Jareborg N."/>
            <person name="Kallberg Y."/>
            <person name="Kronander E."/>
        </authorList>
    </citation>
    <scope>NUCLEOTIDE SEQUENCE [LARGE SCALE GENOMIC DNA]</scope>
</reference>
<organism evidence="1 2">
    <name type="scientific">Parnassius mnemosyne</name>
    <name type="common">clouded apollo</name>
    <dbReference type="NCBI Taxonomy" id="213953"/>
    <lineage>
        <taxon>Eukaryota</taxon>
        <taxon>Metazoa</taxon>
        <taxon>Ecdysozoa</taxon>
        <taxon>Arthropoda</taxon>
        <taxon>Hexapoda</taxon>
        <taxon>Insecta</taxon>
        <taxon>Pterygota</taxon>
        <taxon>Neoptera</taxon>
        <taxon>Endopterygota</taxon>
        <taxon>Lepidoptera</taxon>
        <taxon>Glossata</taxon>
        <taxon>Ditrysia</taxon>
        <taxon>Papilionoidea</taxon>
        <taxon>Papilionidae</taxon>
        <taxon>Parnassiinae</taxon>
        <taxon>Parnassini</taxon>
        <taxon>Parnassius</taxon>
        <taxon>Driopa</taxon>
    </lineage>
</organism>
<gene>
    <name evidence="1" type="ORF">PARMNEM_LOCUS17486</name>
</gene>
<keyword evidence="2" id="KW-1185">Reference proteome</keyword>